<dbReference type="EMBL" id="JACEIP010000010">
    <property type="protein sequence ID" value="MBA4542923.1"/>
    <property type="molecule type" value="Genomic_DNA"/>
</dbReference>
<reference evidence="1 2" key="1">
    <citation type="submission" date="2020-07" db="EMBL/GenBank/DDBJ databases">
        <authorList>
            <person name="Feng H."/>
        </authorList>
    </citation>
    <scope>NUCLEOTIDE SEQUENCE [LARGE SCALE GENOMIC DNA]</scope>
    <source>
        <strain evidence="2">s-11</strain>
    </source>
</reference>
<dbReference type="Gene3D" id="3.40.50.300">
    <property type="entry name" value="P-loop containing nucleotide triphosphate hydrolases"/>
    <property type="match status" value="1"/>
</dbReference>
<dbReference type="CDD" id="cd02019">
    <property type="entry name" value="NK"/>
    <property type="match status" value="1"/>
</dbReference>
<sequence length="210" mass="24902">MNIDLDFKNVVAEIREKSKVPYLDFLDKIEVIAFMGKMASGKDTLANFLSEKFGHVQTSFGNWLKHYAHKMTGIPKEPKPQHLYQWFGQNCRKEYEDIWIDCLICNLYRQYEFGNRKFVITDLRQPNERLFCFQYDFPVIKIECDVVKRMERIKARGVEPTYDLLNHETEKWIDILAYDALIDNSQPLTESQEDLIWTYHAIKIGAHLLL</sequence>
<evidence type="ECO:0008006" key="3">
    <source>
        <dbReference type="Google" id="ProtNLM"/>
    </source>
</evidence>
<gene>
    <name evidence="1" type="ORF">H1164_08410</name>
</gene>
<dbReference type="OrthoDB" id="2399160at2"/>
<dbReference type="RefSeq" id="WP_052154378.1">
    <property type="nucleotide sequence ID" value="NZ_JACEIP010000010.1"/>
</dbReference>
<accession>A0A7W2AII6</accession>
<evidence type="ECO:0000313" key="1">
    <source>
        <dbReference type="EMBL" id="MBA4542923.1"/>
    </source>
</evidence>
<protein>
    <recommendedName>
        <fullName evidence="3">Deoxynucleoside monophosphate kinase</fullName>
    </recommendedName>
</protein>
<keyword evidence="2" id="KW-1185">Reference proteome</keyword>
<dbReference type="Proteomes" id="UP000530514">
    <property type="component" value="Unassembled WGS sequence"/>
</dbReference>
<organism evidence="1 2">
    <name type="scientific">Thermoactinomyces daqus</name>
    <dbReference type="NCBI Taxonomy" id="1329516"/>
    <lineage>
        <taxon>Bacteria</taxon>
        <taxon>Bacillati</taxon>
        <taxon>Bacillota</taxon>
        <taxon>Bacilli</taxon>
        <taxon>Bacillales</taxon>
        <taxon>Thermoactinomycetaceae</taxon>
        <taxon>Thermoactinomyces</taxon>
    </lineage>
</organism>
<evidence type="ECO:0000313" key="2">
    <source>
        <dbReference type="Proteomes" id="UP000530514"/>
    </source>
</evidence>
<dbReference type="AlphaFoldDB" id="A0A7W2AII6"/>
<dbReference type="InterPro" id="IPR027417">
    <property type="entry name" value="P-loop_NTPase"/>
</dbReference>
<dbReference type="SUPFAM" id="SSF52540">
    <property type="entry name" value="P-loop containing nucleoside triphosphate hydrolases"/>
    <property type="match status" value="1"/>
</dbReference>
<proteinExistence type="predicted"/>
<dbReference type="Pfam" id="PF13238">
    <property type="entry name" value="AAA_18"/>
    <property type="match status" value="1"/>
</dbReference>
<name>A0A7W2AII6_9BACL</name>
<comment type="caution">
    <text evidence="1">The sequence shown here is derived from an EMBL/GenBank/DDBJ whole genome shotgun (WGS) entry which is preliminary data.</text>
</comment>